<dbReference type="FunFam" id="1.25.40.10:FF:000015">
    <property type="entry name" value="Outer membrane protein assembly factor BamD"/>
    <property type="match status" value="1"/>
</dbReference>
<evidence type="ECO:0000256" key="4">
    <source>
        <dbReference type="ARBA" id="ARBA00023237"/>
    </source>
</evidence>
<evidence type="ECO:0000313" key="9">
    <source>
        <dbReference type="EMBL" id="EYU13577.1"/>
    </source>
</evidence>
<proteinExistence type="inferred from homology"/>
<gene>
    <name evidence="6" type="primary">bamD</name>
    <name evidence="9" type="ORF">BA1DRAFT_03918</name>
</gene>
<name>A0A022PBP4_9GAMM</name>
<evidence type="ECO:0000259" key="8">
    <source>
        <dbReference type="Pfam" id="PF13525"/>
    </source>
</evidence>
<dbReference type="NCBIfam" id="NF008119">
    <property type="entry name" value="PRK10866.1"/>
    <property type="match status" value="1"/>
</dbReference>
<dbReference type="NCBIfam" id="TIGR03302">
    <property type="entry name" value="OM_YfiO"/>
    <property type="match status" value="1"/>
</dbReference>
<dbReference type="GO" id="GO:0043165">
    <property type="term" value="P:Gram-negative-bacterium-type cell outer membrane assembly"/>
    <property type="evidence" value="ECO:0007669"/>
    <property type="project" value="UniProtKB-UniRule"/>
</dbReference>
<dbReference type="Proteomes" id="UP000023464">
    <property type="component" value="Unassembled WGS sequence"/>
</dbReference>
<dbReference type="GO" id="GO:0051205">
    <property type="term" value="P:protein insertion into membrane"/>
    <property type="evidence" value="ECO:0007669"/>
    <property type="project" value="UniProtKB-UniRule"/>
</dbReference>
<dbReference type="EMBL" id="JFGV01000078">
    <property type="protein sequence ID" value="EYU13577.1"/>
    <property type="molecule type" value="Genomic_DNA"/>
</dbReference>
<comment type="subunit">
    <text evidence="6">Part of the Bam complex, which is composed of the outer membrane protein BamA, and four lipoproteins BamB, BamC, BamD and BamE.</text>
</comment>
<keyword evidence="5 6" id="KW-0449">Lipoprotein</keyword>
<protein>
    <recommendedName>
        <fullName evidence="6">Outer membrane protein assembly factor BamD</fullName>
    </recommendedName>
</protein>
<dbReference type="Gene3D" id="1.25.40.10">
    <property type="entry name" value="Tetratricopeptide repeat domain"/>
    <property type="match status" value="1"/>
</dbReference>
<keyword evidence="3 6" id="KW-0564">Palmitate</keyword>
<dbReference type="PANTHER" id="PTHR37423:SF1">
    <property type="entry name" value="OUTER MEMBRANE PROTEIN ASSEMBLY FACTOR BAMD"/>
    <property type="match status" value="1"/>
</dbReference>
<dbReference type="Pfam" id="PF13525">
    <property type="entry name" value="YfiO"/>
    <property type="match status" value="1"/>
</dbReference>
<evidence type="ECO:0000256" key="3">
    <source>
        <dbReference type="ARBA" id="ARBA00023139"/>
    </source>
</evidence>
<dbReference type="SUPFAM" id="SSF48452">
    <property type="entry name" value="TPR-like"/>
    <property type="match status" value="1"/>
</dbReference>
<comment type="caution">
    <text evidence="9">The sequence shown here is derived from an EMBL/GenBank/DDBJ whole genome shotgun (WGS) entry which is preliminary data.</text>
</comment>
<dbReference type="PANTHER" id="PTHR37423">
    <property type="entry name" value="SOLUBLE LYTIC MUREIN TRANSGLYCOSYLASE-RELATED"/>
    <property type="match status" value="1"/>
</dbReference>
<evidence type="ECO:0000256" key="2">
    <source>
        <dbReference type="ARBA" id="ARBA00023136"/>
    </source>
</evidence>
<dbReference type="AlphaFoldDB" id="A0A022PBP4"/>
<dbReference type="InterPro" id="IPR017689">
    <property type="entry name" value="BamD"/>
</dbReference>
<dbReference type="HAMAP" id="MF_00922">
    <property type="entry name" value="OM_assembly_BamD"/>
    <property type="match status" value="1"/>
</dbReference>
<evidence type="ECO:0000256" key="6">
    <source>
        <dbReference type="HAMAP-Rule" id="MF_00922"/>
    </source>
</evidence>
<keyword evidence="10" id="KW-1185">Reference proteome</keyword>
<dbReference type="InterPro" id="IPR039565">
    <property type="entry name" value="BamD-like"/>
</dbReference>
<evidence type="ECO:0000256" key="7">
    <source>
        <dbReference type="SAM" id="SignalP"/>
    </source>
</evidence>
<organism evidence="9 10">
    <name type="scientific">Photorhabdus aegyptia</name>
    <dbReference type="NCBI Taxonomy" id="2805098"/>
    <lineage>
        <taxon>Bacteria</taxon>
        <taxon>Pseudomonadati</taxon>
        <taxon>Pseudomonadota</taxon>
        <taxon>Gammaproteobacteria</taxon>
        <taxon>Enterobacterales</taxon>
        <taxon>Morganellaceae</taxon>
        <taxon>Photorhabdus</taxon>
    </lineage>
</organism>
<reference evidence="9 10" key="1">
    <citation type="submission" date="2014-03" db="EMBL/GenBank/DDBJ databases">
        <title>Draft Genome of Photorhabdus luminescens BA1, an Egyptian Isolate.</title>
        <authorList>
            <person name="Ghazal S."/>
            <person name="Hurst S.G.IV."/>
            <person name="Morris K."/>
            <person name="Thomas K."/>
            <person name="Tisa L.S."/>
        </authorList>
    </citation>
    <scope>NUCLEOTIDE SEQUENCE [LARGE SCALE GENOMIC DNA]</scope>
    <source>
        <strain evidence="9 10">BA1</strain>
    </source>
</reference>
<dbReference type="PROSITE" id="PS51257">
    <property type="entry name" value="PROKAR_LIPOPROTEIN"/>
    <property type="match status" value="1"/>
</dbReference>
<keyword evidence="2 6" id="KW-0472">Membrane</keyword>
<feature type="domain" description="Outer membrane lipoprotein BamD-like" evidence="8">
    <location>
        <begin position="30"/>
        <end position="238"/>
    </location>
</feature>
<evidence type="ECO:0000256" key="1">
    <source>
        <dbReference type="ARBA" id="ARBA00022729"/>
    </source>
</evidence>
<feature type="chain" id="PRO_5008979379" description="Outer membrane protein assembly factor BamD" evidence="7">
    <location>
        <begin position="23"/>
        <end position="244"/>
    </location>
</feature>
<dbReference type="CDD" id="cd15830">
    <property type="entry name" value="BamD"/>
    <property type="match status" value="1"/>
</dbReference>
<keyword evidence="1 6" id="KW-0732">Signal</keyword>
<sequence>MMIRIKYLVAAATLSLVLSGCAGNKNAVPDSPPAEIYSKGQEKLQNGSYGDAIKQLETLDNRYPFGPYSQQVQLDLIYAYYKSSDLPMALASIDRFIRLNPTHPNIDYVLYMRGLTSQALDNSLLQSFFGIDRSDRDPEHARVAFKDFSQLVRYHPNSLYTADAIKRLMFIKERLAKYELSVVEYYNKRGAYVAVVNRVEQMLRDYPDTQPTLAALPYMKKAYTHLGLTAQADKVAKLIAANPV</sequence>
<dbReference type="PATRIC" id="fig|1393736.3.peg.4001"/>
<evidence type="ECO:0000256" key="5">
    <source>
        <dbReference type="ARBA" id="ARBA00023288"/>
    </source>
</evidence>
<accession>A0A022PBP4</accession>
<keyword evidence="4 6" id="KW-0998">Cell outer membrane</keyword>
<dbReference type="InterPro" id="IPR011990">
    <property type="entry name" value="TPR-like_helical_dom_sf"/>
</dbReference>
<feature type="signal peptide" evidence="7">
    <location>
        <begin position="1"/>
        <end position="22"/>
    </location>
</feature>
<evidence type="ECO:0000313" key="10">
    <source>
        <dbReference type="Proteomes" id="UP000023464"/>
    </source>
</evidence>
<comment type="subcellular location">
    <subcellularLocation>
        <location evidence="6">Cell outer membrane</location>
        <topology evidence="6">Lipid-anchor</topology>
    </subcellularLocation>
</comment>
<comment type="similarity">
    <text evidence="6">Belongs to the BamD family.</text>
</comment>
<dbReference type="GO" id="GO:1990063">
    <property type="term" value="C:Bam protein complex"/>
    <property type="evidence" value="ECO:0007669"/>
    <property type="project" value="TreeGrafter"/>
</dbReference>
<comment type="function">
    <text evidence="6">Part of the outer membrane protein assembly complex, which is involved in assembly and insertion of beta-barrel proteins into the outer membrane. Constitutes, with BamA, the core component of the assembly machinery.</text>
</comment>